<proteinExistence type="predicted"/>
<keyword evidence="1" id="KW-1185">Reference proteome</keyword>
<dbReference type="PROSITE" id="PS51450">
    <property type="entry name" value="LRR"/>
    <property type="match status" value="2"/>
</dbReference>
<reference evidence="2" key="1">
    <citation type="submission" date="2025-08" db="UniProtKB">
        <authorList>
            <consortium name="RefSeq"/>
        </authorList>
    </citation>
    <scope>IDENTIFICATION</scope>
    <source>
        <tissue evidence="2">Whole Larva</tissue>
    </source>
</reference>
<dbReference type="SUPFAM" id="SSF52058">
    <property type="entry name" value="L domain-like"/>
    <property type="match status" value="1"/>
</dbReference>
<accession>A0ABM1MU90</accession>
<dbReference type="Pfam" id="PF13855">
    <property type="entry name" value="LRR_8"/>
    <property type="match status" value="1"/>
</dbReference>
<dbReference type="RefSeq" id="XP_017778140.1">
    <property type="nucleotide sequence ID" value="XM_017922651.1"/>
</dbReference>
<organism evidence="1 2">
    <name type="scientific">Nicrophorus vespilloides</name>
    <name type="common">Boreal carrion beetle</name>
    <dbReference type="NCBI Taxonomy" id="110193"/>
    <lineage>
        <taxon>Eukaryota</taxon>
        <taxon>Metazoa</taxon>
        <taxon>Ecdysozoa</taxon>
        <taxon>Arthropoda</taxon>
        <taxon>Hexapoda</taxon>
        <taxon>Insecta</taxon>
        <taxon>Pterygota</taxon>
        <taxon>Neoptera</taxon>
        <taxon>Endopterygota</taxon>
        <taxon>Coleoptera</taxon>
        <taxon>Polyphaga</taxon>
        <taxon>Staphyliniformia</taxon>
        <taxon>Silphidae</taxon>
        <taxon>Nicrophorinae</taxon>
        <taxon>Nicrophorus</taxon>
    </lineage>
</organism>
<dbReference type="Gene3D" id="3.80.10.10">
    <property type="entry name" value="Ribonuclease Inhibitor"/>
    <property type="match status" value="1"/>
</dbReference>
<dbReference type="GeneID" id="108563857"/>
<sequence>FNDLLKLEEINLSYNNISKINNPFSESQNLKDLNISNNNITTLELGMFKNLKSLNYLDLS</sequence>
<feature type="non-terminal residue" evidence="2">
    <location>
        <position position="60"/>
    </location>
</feature>
<evidence type="ECO:0000313" key="1">
    <source>
        <dbReference type="Proteomes" id="UP000695000"/>
    </source>
</evidence>
<gene>
    <name evidence="2" type="primary">LOC108563857</name>
</gene>
<evidence type="ECO:0000313" key="2">
    <source>
        <dbReference type="RefSeq" id="XP_017778140.1"/>
    </source>
</evidence>
<dbReference type="Proteomes" id="UP000695000">
    <property type="component" value="Unplaced"/>
</dbReference>
<feature type="non-terminal residue" evidence="2">
    <location>
        <position position="1"/>
    </location>
</feature>
<protein>
    <submittedName>
        <fullName evidence="2">Leucine-rich repeat and immunoglobulin-like domain-containing nogo receptor-interacting protein 1-B</fullName>
    </submittedName>
</protein>
<dbReference type="InterPro" id="IPR001611">
    <property type="entry name" value="Leu-rich_rpt"/>
</dbReference>
<name>A0ABM1MU90_NICVS</name>
<dbReference type="InterPro" id="IPR032675">
    <property type="entry name" value="LRR_dom_sf"/>
</dbReference>